<dbReference type="EMBL" id="CAJHUC010001446">
    <property type="protein sequence ID" value="CAD7701148.1"/>
    <property type="molecule type" value="Genomic_DNA"/>
</dbReference>
<evidence type="ECO:0000256" key="1">
    <source>
        <dbReference type="ARBA" id="ARBA00023054"/>
    </source>
</evidence>
<comment type="caution">
    <text evidence="3">The sequence shown here is derived from an EMBL/GenBank/DDBJ whole genome shotgun (WGS) entry which is preliminary data.</text>
</comment>
<proteinExistence type="predicted"/>
<keyword evidence="1" id="KW-0175">Coiled coil</keyword>
<organism evidence="3 4">
    <name type="scientific">Ostreobium quekettii</name>
    <dbReference type="NCBI Taxonomy" id="121088"/>
    <lineage>
        <taxon>Eukaryota</taxon>
        <taxon>Viridiplantae</taxon>
        <taxon>Chlorophyta</taxon>
        <taxon>core chlorophytes</taxon>
        <taxon>Ulvophyceae</taxon>
        <taxon>TCBD clade</taxon>
        <taxon>Bryopsidales</taxon>
        <taxon>Ostreobineae</taxon>
        <taxon>Ostreobiaceae</taxon>
        <taxon>Ostreobium</taxon>
    </lineage>
</organism>
<feature type="compositionally biased region" description="Basic and acidic residues" evidence="2">
    <location>
        <begin position="94"/>
        <end position="120"/>
    </location>
</feature>
<dbReference type="PANTHER" id="PTHR21549">
    <property type="entry name" value="MUTATED IN BLADDER CANCER 1"/>
    <property type="match status" value="1"/>
</dbReference>
<dbReference type="PANTHER" id="PTHR21549:SF0">
    <property type="entry name" value="COILED-COIL DOMAIN-CONTAINING PROTEIN 112"/>
    <property type="match status" value="1"/>
</dbReference>
<accession>A0A8S1J1A4</accession>
<dbReference type="Proteomes" id="UP000708148">
    <property type="component" value="Unassembled WGS sequence"/>
</dbReference>
<keyword evidence="4" id="KW-1185">Reference proteome</keyword>
<protein>
    <submittedName>
        <fullName evidence="3">Uncharacterized protein</fullName>
    </submittedName>
</protein>
<name>A0A8S1J1A4_9CHLO</name>
<reference evidence="3" key="1">
    <citation type="submission" date="2020-12" db="EMBL/GenBank/DDBJ databases">
        <authorList>
            <person name="Iha C."/>
        </authorList>
    </citation>
    <scope>NUCLEOTIDE SEQUENCE</scope>
</reference>
<evidence type="ECO:0000313" key="4">
    <source>
        <dbReference type="Proteomes" id="UP000708148"/>
    </source>
</evidence>
<dbReference type="AlphaFoldDB" id="A0A8S1J1A4"/>
<gene>
    <name evidence="3" type="ORF">OSTQU699_LOCUS6507</name>
</gene>
<evidence type="ECO:0000313" key="3">
    <source>
        <dbReference type="EMBL" id="CAD7701148.1"/>
    </source>
</evidence>
<feature type="region of interest" description="Disordered" evidence="2">
    <location>
        <begin position="75"/>
        <end position="120"/>
    </location>
</feature>
<evidence type="ECO:0000256" key="2">
    <source>
        <dbReference type="SAM" id="MobiDB-lite"/>
    </source>
</evidence>
<sequence length="186" mass="21815">MKRDVQREIVKDWKRAKEEERKRQEARARERYVAAKRSEEECVRARQRANGIRLEEYKRQKAAERQAAERAVLTMKAMNVPQPPSPQTAARLRQRSDALVKRRQEAAEQKERDRRDRENRALSIKRQVSISVERDPVRVLKDTALMKMRKAAARLEELKPRDSGYIRNVQHKAQPVWIKAPASAGV</sequence>
<dbReference type="InterPro" id="IPR039902">
    <property type="entry name" value="CCDC148/CCDC112"/>
</dbReference>
<dbReference type="OrthoDB" id="2152435at2759"/>